<reference evidence="1 2" key="1">
    <citation type="submission" date="2023-11" db="EMBL/GenBank/DDBJ databases">
        <title>Halocaridina rubra genome assembly.</title>
        <authorList>
            <person name="Smith C."/>
        </authorList>
    </citation>
    <scope>NUCLEOTIDE SEQUENCE [LARGE SCALE GENOMIC DNA]</scope>
    <source>
        <strain evidence="1">EP-1</strain>
        <tissue evidence="1">Whole</tissue>
    </source>
</reference>
<gene>
    <name evidence="1" type="ORF">SK128_014350</name>
</gene>
<proteinExistence type="predicted"/>
<dbReference type="EMBL" id="JAXCGZ010013673">
    <property type="protein sequence ID" value="KAK7072112.1"/>
    <property type="molecule type" value="Genomic_DNA"/>
</dbReference>
<keyword evidence="2" id="KW-1185">Reference proteome</keyword>
<evidence type="ECO:0000313" key="1">
    <source>
        <dbReference type="EMBL" id="KAK7072112.1"/>
    </source>
</evidence>
<sequence length="202" mass="22288">MNLGSTTFLLVVEHQVPHTPGKLRVYGHDVSTDKMVLVTIVELWGGDDVDAITEGNGALIAVTSRASTLTNATVSIFTASFNNQILIIEALQTIHVSEAYHCSFSVMPSGEIGLFIQTLNRIHLYLWKCVKFLYARQIITPGAVWPSSEAFLYGDPGVLLIPFSGYGSWDPFSKEHTLYVLNSTLYTAIYRGDTVILPSYLL</sequence>
<dbReference type="Proteomes" id="UP001381693">
    <property type="component" value="Unassembled WGS sequence"/>
</dbReference>
<accession>A0AAN9A6Y4</accession>
<evidence type="ECO:0000313" key="2">
    <source>
        <dbReference type="Proteomes" id="UP001381693"/>
    </source>
</evidence>
<dbReference type="AlphaFoldDB" id="A0AAN9A6Y4"/>
<organism evidence="1 2">
    <name type="scientific">Halocaridina rubra</name>
    <name type="common">Hawaiian red shrimp</name>
    <dbReference type="NCBI Taxonomy" id="373956"/>
    <lineage>
        <taxon>Eukaryota</taxon>
        <taxon>Metazoa</taxon>
        <taxon>Ecdysozoa</taxon>
        <taxon>Arthropoda</taxon>
        <taxon>Crustacea</taxon>
        <taxon>Multicrustacea</taxon>
        <taxon>Malacostraca</taxon>
        <taxon>Eumalacostraca</taxon>
        <taxon>Eucarida</taxon>
        <taxon>Decapoda</taxon>
        <taxon>Pleocyemata</taxon>
        <taxon>Caridea</taxon>
        <taxon>Atyoidea</taxon>
        <taxon>Atyidae</taxon>
        <taxon>Halocaridina</taxon>
    </lineage>
</organism>
<protein>
    <submittedName>
        <fullName evidence="1">Uncharacterized protein</fullName>
    </submittedName>
</protein>
<name>A0AAN9A6Y4_HALRR</name>
<comment type="caution">
    <text evidence="1">The sequence shown here is derived from an EMBL/GenBank/DDBJ whole genome shotgun (WGS) entry which is preliminary data.</text>
</comment>